<comment type="caution">
    <text evidence="3">The sequence shown here is derived from an EMBL/GenBank/DDBJ whole genome shotgun (WGS) entry which is preliminary data.</text>
</comment>
<feature type="chain" id="PRO_5042271684" description="F-box domain-containing protein" evidence="1">
    <location>
        <begin position="27"/>
        <end position="433"/>
    </location>
</feature>
<dbReference type="SUPFAM" id="SSF81383">
    <property type="entry name" value="F-box domain"/>
    <property type="match status" value="1"/>
</dbReference>
<evidence type="ECO:0000313" key="3">
    <source>
        <dbReference type="EMBL" id="KAJ7208238.1"/>
    </source>
</evidence>
<dbReference type="InterPro" id="IPR036047">
    <property type="entry name" value="F-box-like_dom_sf"/>
</dbReference>
<dbReference type="Proteomes" id="UP001219525">
    <property type="component" value="Unassembled WGS sequence"/>
</dbReference>
<name>A0AAD6Y951_9AGAR</name>
<evidence type="ECO:0000259" key="2">
    <source>
        <dbReference type="PROSITE" id="PS50181"/>
    </source>
</evidence>
<keyword evidence="4" id="KW-1185">Reference proteome</keyword>
<dbReference type="Pfam" id="PF00646">
    <property type="entry name" value="F-box"/>
    <property type="match status" value="1"/>
</dbReference>
<keyword evidence="1" id="KW-0732">Signal</keyword>
<evidence type="ECO:0000313" key="4">
    <source>
        <dbReference type="Proteomes" id="UP001219525"/>
    </source>
</evidence>
<dbReference type="PROSITE" id="PS50181">
    <property type="entry name" value="FBOX"/>
    <property type="match status" value="1"/>
</dbReference>
<dbReference type="AlphaFoldDB" id="A0AAD6Y951"/>
<sequence>MKLLDLPLELLLIVLCFCDVSSVVSASQTNKMVHDLASSRIVWISLVSDLQPRGFVDRLSAADVRVMPTSDLVALVRRLVVGPAAWSPTQSSAEHPSHSASHVVLRPAITPGHRFSQHDVAVLPPGEHVLLNNTRGLECWRVSDGVRVWRYKSESERVTAFAADVQDGGKSANLVICISGAPPHRGIVFDWRSKTYCKVGESASHWIALDFIPGHFIATSHERIEVYLMVALAGRWVPAEGTVHLDETETVVLGRRMSPVVADSVRPKAMRSPMVAVTVQPNPLVHGTFRVWIFLYPTRPHLQVPLDGHDADDEATHLFCFRLGLGPDRAFAALAGASEGRPLQLRRLKTLRPPREASRCITYAGHTLALPEATAGRDSQWVISRATPTPAGSWESVGLVKLKRRPHVAPVVTTYGGAVAYVARRSLIVQYFE</sequence>
<dbReference type="EMBL" id="JARJCW010000034">
    <property type="protein sequence ID" value="KAJ7208238.1"/>
    <property type="molecule type" value="Genomic_DNA"/>
</dbReference>
<feature type="signal peptide" evidence="1">
    <location>
        <begin position="1"/>
        <end position="26"/>
    </location>
</feature>
<feature type="domain" description="F-box" evidence="2">
    <location>
        <begin position="1"/>
        <end position="46"/>
    </location>
</feature>
<organism evidence="3 4">
    <name type="scientific">Mycena pura</name>
    <dbReference type="NCBI Taxonomy" id="153505"/>
    <lineage>
        <taxon>Eukaryota</taxon>
        <taxon>Fungi</taxon>
        <taxon>Dikarya</taxon>
        <taxon>Basidiomycota</taxon>
        <taxon>Agaricomycotina</taxon>
        <taxon>Agaricomycetes</taxon>
        <taxon>Agaricomycetidae</taxon>
        <taxon>Agaricales</taxon>
        <taxon>Marasmiineae</taxon>
        <taxon>Mycenaceae</taxon>
        <taxon>Mycena</taxon>
    </lineage>
</organism>
<accession>A0AAD6Y951</accession>
<protein>
    <recommendedName>
        <fullName evidence="2">F-box domain-containing protein</fullName>
    </recommendedName>
</protein>
<dbReference type="InterPro" id="IPR001810">
    <property type="entry name" value="F-box_dom"/>
</dbReference>
<proteinExistence type="predicted"/>
<evidence type="ECO:0000256" key="1">
    <source>
        <dbReference type="SAM" id="SignalP"/>
    </source>
</evidence>
<gene>
    <name evidence="3" type="ORF">GGX14DRAFT_633797</name>
</gene>
<dbReference type="Gene3D" id="1.20.1280.50">
    <property type="match status" value="1"/>
</dbReference>
<reference evidence="3" key="1">
    <citation type="submission" date="2023-03" db="EMBL/GenBank/DDBJ databases">
        <title>Massive genome expansion in bonnet fungi (Mycena s.s.) driven by repeated elements and novel gene families across ecological guilds.</title>
        <authorList>
            <consortium name="Lawrence Berkeley National Laboratory"/>
            <person name="Harder C.B."/>
            <person name="Miyauchi S."/>
            <person name="Viragh M."/>
            <person name="Kuo A."/>
            <person name="Thoen E."/>
            <person name="Andreopoulos B."/>
            <person name="Lu D."/>
            <person name="Skrede I."/>
            <person name="Drula E."/>
            <person name="Henrissat B."/>
            <person name="Morin E."/>
            <person name="Kohler A."/>
            <person name="Barry K."/>
            <person name="LaButti K."/>
            <person name="Morin E."/>
            <person name="Salamov A."/>
            <person name="Lipzen A."/>
            <person name="Mereny Z."/>
            <person name="Hegedus B."/>
            <person name="Baldrian P."/>
            <person name="Stursova M."/>
            <person name="Weitz H."/>
            <person name="Taylor A."/>
            <person name="Grigoriev I.V."/>
            <person name="Nagy L.G."/>
            <person name="Martin F."/>
            <person name="Kauserud H."/>
        </authorList>
    </citation>
    <scope>NUCLEOTIDE SEQUENCE</scope>
    <source>
        <strain evidence="3">9144</strain>
    </source>
</reference>